<dbReference type="HOGENOM" id="CLU_000288_31_3_1"/>
<evidence type="ECO:0000313" key="7">
    <source>
        <dbReference type="EMBL" id="AEO64721.1"/>
    </source>
</evidence>
<evidence type="ECO:0000256" key="5">
    <source>
        <dbReference type="SAM" id="MobiDB-lite"/>
    </source>
</evidence>
<dbReference type="PANTHER" id="PTHR44329">
    <property type="entry name" value="SERINE/THREONINE-PROTEIN KINASE TNNI3K-RELATED"/>
    <property type="match status" value="1"/>
</dbReference>
<dbReference type="Pfam" id="PF00069">
    <property type="entry name" value="Pkinase"/>
    <property type="match status" value="1"/>
</dbReference>
<evidence type="ECO:0000256" key="1">
    <source>
        <dbReference type="ARBA" id="ARBA00022679"/>
    </source>
</evidence>
<feature type="region of interest" description="Disordered" evidence="5">
    <location>
        <begin position="253"/>
        <end position="277"/>
    </location>
</feature>
<dbReference type="OrthoDB" id="4580498at2759"/>
<feature type="compositionally biased region" description="Polar residues" evidence="5">
    <location>
        <begin position="268"/>
        <end position="277"/>
    </location>
</feature>
<evidence type="ECO:0000256" key="2">
    <source>
        <dbReference type="ARBA" id="ARBA00022741"/>
    </source>
</evidence>
<evidence type="ECO:0000256" key="4">
    <source>
        <dbReference type="ARBA" id="ARBA00022840"/>
    </source>
</evidence>
<dbReference type="GO" id="GO:0004674">
    <property type="term" value="F:protein serine/threonine kinase activity"/>
    <property type="evidence" value="ECO:0007669"/>
    <property type="project" value="TreeGrafter"/>
</dbReference>
<dbReference type="STRING" id="578455.G2QVY9"/>
<dbReference type="InterPro" id="IPR051681">
    <property type="entry name" value="Ser/Thr_Kinases-Pseudokinases"/>
</dbReference>
<protein>
    <recommendedName>
        <fullName evidence="6">Protein kinase domain-containing protein</fullName>
    </recommendedName>
</protein>
<dbReference type="RefSeq" id="XP_003651057.1">
    <property type="nucleotide sequence ID" value="XM_003651009.1"/>
</dbReference>
<sequence length="277" mass="30404">MSDEVSVPTNLSGLPWTCGLSGAVWFISDKAVLKRAFTDDEPSKQQLRVERQIYERLGSHPRIPALLGTQPDALILQRLQCSLRERLLEHRARNERPPTPDVLRWALQTAEAMQYIHSRGVCQVDVGTYNVLLDADGNVKLSDFAGSSLDGSPPLICPSAHATHPRLSTTQPSVQSELFALGSLLYELETTYQPFHDKNDAELEALFGVDVFPATDDLLLGEVVRKCWMRQYGGAGEVVADIQRIRDRVGDAVLSPAPPELGEPGTGSVDTESSARC</sequence>
<dbReference type="AlphaFoldDB" id="G2QVY9"/>
<dbReference type="PROSITE" id="PS50011">
    <property type="entry name" value="PROTEIN_KINASE_DOM"/>
    <property type="match status" value="1"/>
</dbReference>
<dbReference type="SUPFAM" id="SSF56112">
    <property type="entry name" value="Protein kinase-like (PK-like)"/>
    <property type="match status" value="1"/>
</dbReference>
<accession>G2QVY9</accession>
<dbReference type="Gene3D" id="1.10.510.10">
    <property type="entry name" value="Transferase(Phosphotransferase) domain 1"/>
    <property type="match status" value="1"/>
</dbReference>
<evidence type="ECO:0000313" key="8">
    <source>
        <dbReference type="Proteomes" id="UP000008181"/>
    </source>
</evidence>
<dbReference type="EMBL" id="CP003009">
    <property type="protein sequence ID" value="AEO64721.1"/>
    <property type="molecule type" value="Genomic_DNA"/>
</dbReference>
<reference evidence="7 8" key="1">
    <citation type="journal article" date="2011" name="Nat. Biotechnol.">
        <title>Comparative genomic analysis of the thermophilic biomass-degrading fungi Myceliophthora thermophila and Thielavia terrestris.</title>
        <authorList>
            <person name="Berka R.M."/>
            <person name="Grigoriev I.V."/>
            <person name="Otillar R."/>
            <person name="Salamov A."/>
            <person name="Grimwood J."/>
            <person name="Reid I."/>
            <person name="Ishmael N."/>
            <person name="John T."/>
            <person name="Darmond C."/>
            <person name="Moisan M.-C."/>
            <person name="Henrissat B."/>
            <person name="Coutinho P.M."/>
            <person name="Lombard V."/>
            <person name="Natvig D.O."/>
            <person name="Lindquist E."/>
            <person name="Schmutz J."/>
            <person name="Lucas S."/>
            <person name="Harris P."/>
            <person name="Powlowski J."/>
            <person name="Bellemare A."/>
            <person name="Taylor D."/>
            <person name="Butler G."/>
            <person name="de Vries R.P."/>
            <person name="Allijn I.E."/>
            <person name="van den Brink J."/>
            <person name="Ushinsky S."/>
            <person name="Storms R."/>
            <person name="Powell A.J."/>
            <person name="Paulsen I.T."/>
            <person name="Elbourne L.D.H."/>
            <person name="Baker S.E."/>
            <person name="Magnuson J."/>
            <person name="LaBoissiere S."/>
            <person name="Clutterbuck A.J."/>
            <person name="Martinez D."/>
            <person name="Wogulis M."/>
            <person name="de Leon A.L."/>
            <person name="Rey M.W."/>
            <person name="Tsang A."/>
        </authorList>
    </citation>
    <scope>NUCLEOTIDE SEQUENCE [LARGE SCALE GENOMIC DNA]</scope>
    <source>
        <strain evidence="8">ATCC 38088 / NRRL 8126</strain>
    </source>
</reference>
<dbReference type="PANTHER" id="PTHR44329:SF288">
    <property type="entry name" value="MITOGEN-ACTIVATED PROTEIN KINASE KINASE KINASE 20"/>
    <property type="match status" value="1"/>
</dbReference>
<dbReference type="InterPro" id="IPR000719">
    <property type="entry name" value="Prot_kinase_dom"/>
</dbReference>
<keyword evidence="8" id="KW-1185">Reference proteome</keyword>
<feature type="domain" description="Protein kinase" evidence="6">
    <location>
        <begin position="1"/>
        <end position="277"/>
    </location>
</feature>
<keyword evidence="1" id="KW-0808">Transferase</keyword>
<keyword evidence="2" id="KW-0547">Nucleotide-binding</keyword>
<name>G2QVY9_THETT</name>
<dbReference type="GeneID" id="11523660"/>
<proteinExistence type="predicted"/>
<dbReference type="SMART" id="SM00220">
    <property type="entry name" value="S_TKc"/>
    <property type="match status" value="1"/>
</dbReference>
<dbReference type="GO" id="GO:0005524">
    <property type="term" value="F:ATP binding"/>
    <property type="evidence" value="ECO:0007669"/>
    <property type="project" value="UniProtKB-KW"/>
</dbReference>
<keyword evidence="4" id="KW-0067">ATP-binding</keyword>
<evidence type="ECO:0000259" key="6">
    <source>
        <dbReference type="PROSITE" id="PS50011"/>
    </source>
</evidence>
<keyword evidence="3" id="KW-0418">Kinase</keyword>
<organism evidence="7 8">
    <name type="scientific">Thermothielavioides terrestris (strain ATCC 38088 / NRRL 8126)</name>
    <name type="common">Thielavia terrestris</name>
    <dbReference type="NCBI Taxonomy" id="578455"/>
    <lineage>
        <taxon>Eukaryota</taxon>
        <taxon>Fungi</taxon>
        <taxon>Dikarya</taxon>
        <taxon>Ascomycota</taxon>
        <taxon>Pezizomycotina</taxon>
        <taxon>Sordariomycetes</taxon>
        <taxon>Sordariomycetidae</taxon>
        <taxon>Sordariales</taxon>
        <taxon>Chaetomiaceae</taxon>
        <taxon>Thermothielavioides</taxon>
        <taxon>Thermothielavioides terrestris</taxon>
    </lineage>
</organism>
<dbReference type="InterPro" id="IPR011009">
    <property type="entry name" value="Kinase-like_dom_sf"/>
</dbReference>
<dbReference type="Proteomes" id="UP000008181">
    <property type="component" value="Chromosome 1"/>
</dbReference>
<evidence type="ECO:0000256" key="3">
    <source>
        <dbReference type="ARBA" id="ARBA00022777"/>
    </source>
</evidence>
<dbReference type="KEGG" id="ttt:THITE_2111008"/>
<gene>
    <name evidence="7" type="ORF">THITE_2111008</name>
</gene>
<dbReference type="eggNOG" id="KOG0616">
    <property type="taxonomic scope" value="Eukaryota"/>
</dbReference>